<sequence length="171" mass="18502">MIQVVQADLSLPAHAKALVQLMDAYALDPMGSGQGLPDYVLANLPSELAKRKSAHVILAFVDAEPAGLVVCLEGFSTFACKPLLNIHDVIVASPYRGRGLSKLLLHKAEEIAFDLGCCKLTLEVLEGNYVAQAAYRAFGFSGYELNPQMGKALFWEKKLTQVTEPAHSLSN</sequence>
<dbReference type="EMBL" id="JYON01000031">
    <property type="protein sequence ID" value="KJH69944.1"/>
    <property type="molecule type" value="Genomic_DNA"/>
</dbReference>
<organism evidence="4 5">
    <name type="scientific">Aliterella atlantica CENA595</name>
    <dbReference type="NCBI Taxonomy" id="1618023"/>
    <lineage>
        <taxon>Bacteria</taxon>
        <taxon>Bacillati</taxon>
        <taxon>Cyanobacteriota</taxon>
        <taxon>Cyanophyceae</taxon>
        <taxon>Chroococcidiopsidales</taxon>
        <taxon>Aliterellaceae</taxon>
        <taxon>Aliterella</taxon>
    </lineage>
</organism>
<keyword evidence="5" id="KW-1185">Reference proteome</keyword>
<dbReference type="InterPro" id="IPR000182">
    <property type="entry name" value="GNAT_dom"/>
</dbReference>
<evidence type="ECO:0000256" key="2">
    <source>
        <dbReference type="ARBA" id="ARBA00023315"/>
    </source>
</evidence>
<dbReference type="PROSITE" id="PS51186">
    <property type="entry name" value="GNAT"/>
    <property type="match status" value="1"/>
</dbReference>
<dbReference type="PANTHER" id="PTHR43420:SF44">
    <property type="entry name" value="ACETYLTRANSFERASE YPEA"/>
    <property type="match status" value="1"/>
</dbReference>
<accession>A0A0D8ZN90</accession>
<dbReference type="CDD" id="cd04301">
    <property type="entry name" value="NAT_SF"/>
    <property type="match status" value="1"/>
</dbReference>
<gene>
    <name evidence="4" type="ORF">UH38_20940</name>
</gene>
<dbReference type="RefSeq" id="WP_045056647.1">
    <property type="nucleotide sequence ID" value="NZ_CAWMDP010000028.1"/>
</dbReference>
<dbReference type="GO" id="GO:0016747">
    <property type="term" value="F:acyltransferase activity, transferring groups other than amino-acyl groups"/>
    <property type="evidence" value="ECO:0007669"/>
    <property type="project" value="InterPro"/>
</dbReference>
<comment type="caution">
    <text evidence="4">The sequence shown here is derived from an EMBL/GenBank/DDBJ whole genome shotgun (WGS) entry which is preliminary data.</text>
</comment>
<dbReference type="STRING" id="1618023.UH38_20940"/>
<dbReference type="AlphaFoldDB" id="A0A0D8ZN90"/>
<dbReference type="SUPFAM" id="SSF55729">
    <property type="entry name" value="Acyl-CoA N-acyltransferases (Nat)"/>
    <property type="match status" value="1"/>
</dbReference>
<dbReference type="Gene3D" id="3.40.630.30">
    <property type="match status" value="1"/>
</dbReference>
<dbReference type="Pfam" id="PF00583">
    <property type="entry name" value="Acetyltransf_1"/>
    <property type="match status" value="1"/>
</dbReference>
<evidence type="ECO:0000313" key="5">
    <source>
        <dbReference type="Proteomes" id="UP000032452"/>
    </source>
</evidence>
<dbReference type="PANTHER" id="PTHR43420">
    <property type="entry name" value="ACETYLTRANSFERASE"/>
    <property type="match status" value="1"/>
</dbReference>
<dbReference type="InterPro" id="IPR050680">
    <property type="entry name" value="YpeA/RimI_acetyltransf"/>
</dbReference>
<dbReference type="InterPro" id="IPR016181">
    <property type="entry name" value="Acyl_CoA_acyltransferase"/>
</dbReference>
<dbReference type="OrthoDB" id="9792929at2"/>
<proteinExistence type="predicted"/>
<keyword evidence="1 4" id="KW-0808">Transferase</keyword>
<protein>
    <submittedName>
        <fullName evidence="4">GNAT family acetyltransferase</fullName>
    </submittedName>
</protein>
<dbReference type="Proteomes" id="UP000032452">
    <property type="component" value="Unassembled WGS sequence"/>
</dbReference>
<keyword evidence="2" id="KW-0012">Acyltransferase</keyword>
<evidence type="ECO:0000313" key="4">
    <source>
        <dbReference type="EMBL" id="KJH69944.1"/>
    </source>
</evidence>
<name>A0A0D8ZN90_9CYAN</name>
<reference evidence="4 5" key="1">
    <citation type="submission" date="2015-02" db="EMBL/GenBank/DDBJ databases">
        <title>Draft genome of a novel marine cyanobacterium (Chroococcales) isolated from South Atlantic Ocean.</title>
        <authorList>
            <person name="Rigonato J."/>
            <person name="Alvarenga D.O."/>
            <person name="Branco L.H."/>
            <person name="Varani A.M."/>
            <person name="Brandini F.P."/>
            <person name="Fiore M.F."/>
        </authorList>
    </citation>
    <scope>NUCLEOTIDE SEQUENCE [LARGE SCALE GENOMIC DNA]</scope>
    <source>
        <strain evidence="4 5">CENA595</strain>
    </source>
</reference>
<feature type="domain" description="N-acetyltransferase" evidence="3">
    <location>
        <begin position="2"/>
        <end position="160"/>
    </location>
</feature>
<evidence type="ECO:0000259" key="3">
    <source>
        <dbReference type="PROSITE" id="PS51186"/>
    </source>
</evidence>
<evidence type="ECO:0000256" key="1">
    <source>
        <dbReference type="ARBA" id="ARBA00022679"/>
    </source>
</evidence>